<dbReference type="Gene3D" id="3.10.450.50">
    <property type="match status" value="1"/>
</dbReference>
<feature type="domain" description="Limonene-1,2-epoxide hydrolase" evidence="1">
    <location>
        <begin position="4"/>
        <end position="112"/>
    </location>
</feature>
<dbReference type="Pfam" id="PF07858">
    <property type="entry name" value="LEH"/>
    <property type="match status" value="1"/>
</dbReference>
<protein>
    <submittedName>
        <fullName evidence="2">Unannotated protein</fullName>
    </submittedName>
</protein>
<accession>A0A6J6NWI0</accession>
<sequence length="130" mass="14541">MSDPQSVVESFLGHCGADEVEQAVALLDPAIEWRNTGMPTVRGARVAQMLRDMPRRGVGFDVEMKHIAATGSTVLTERTDILTFKRFRMSFWVAGTFEVRDGLIVLWNDHFNWGGFTWAALKGLGATVRR</sequence>
<gene>
    <name evidence="2" type="ORF">UFOPK2579_00422</name>
</gene>
<dbReference type="InterPro" id="IPR013100">
    <property type="entry name" value="LEH"/>
</dbReference>
<dbReference type="EMBL" id="CAEZXR010000032">
    <property type="protein sequence ID" value="CAB4691191.1"/>
    <property type="molecule type" value="Genomic_DNA"/>
</dbReference>
<organism evidence="2">
    <name type="scientific">freshwater metagenome</name>
    <dbReference type="NCBI Taxonomy" id="449393"/>
    <lineage>
        <taxon>unclassified sequences</taxon>
        <taxon>metagenomes</taxon>
        <taxon>ecological metagenomes</taxon>
    </lineage>
</organism>
<name>A0A6J6NWI0_9ZZZZ</name>
<evidence type="ECO:0000313" key="2">
    <source>
        <dbReference type="EMBL" id="CAB4691191.1"/>
    </source>
</evidence>
<proteinExistence type="predicted"/>
<dbReference type="SUPFAM" id="SSF54427">
    <property type="entry name" value="NTF2-like"/>
    <property type="match status" value="1"/>
</dbReference>
<evidence type="ECO:0000259" key="1">
    <source>
        <dbReference type="Pfam" id="PF07858"/>
    </source>
</evidence>
<reference evidence="2" key="1">
    <citation type="submission" date="2020-05" db="EMBL/GenBank/DDBJ databases">
        <authorList>
            <person name="Chiriac C."/>
            <person name="Salcher M."/>
            <person name="Ghai R."/>
            <person name="Kavagutti S V."/>
        </authorList>
    </citation>
    <scope>NUCLEOTIDE SEQUENCE</scope>
</reference>
<dbReference type="InterPro" id="IPR032710">
    <property type="entry name" value="NTF2-like_dom_sf"/>
</dbReference>
<dbReference type="AlphaFoldDB" id="A0A6J6NWI0"/>